<name>A0A0D7BV98_9AGAR</name>
<accession>A0A0D7BV98</accession>
<dbReference type="Proteomes" id="UP000054007">
    <property type="component" value="Unassembled WGS sequence"/>
</dbReference>
<dbReference type="AlphaFoldDB" id="A0A0D7BV98"/>
<keyword evidence="2" id="KW-1185">Reference proteome</keyword>
<evidence type="ECO:0000313" key="2">
    <source>
        <dbReference type="Proteomes" id="UP000054007"/>
    </source>
</evidence>
<dbReference type="STRING" id="1314674.A0A0D7BV98"/>
<protein>
    <submittedName>
        <fullName evidence="1">Uncharacterized protein</fullName>
    </submittedName>
</protein>
<evidence type="ECO:0000313" key="1">
    <source>
        <dbReference type="EMBL" id="KIY74109.1"/>
    </source>
</evidence>
<organism evidence="1 2">
    <name type="scientific">Cylindrobasidium torrendii FP15055 ss-10</name>
    <dbReference type="NCBI Taxonomy" id="1314674"/>
    <lineage>
        <taxon>Eukaryota</taxon>
        <taxon>Fungi</taxon>
        <taxon>Dikarya</taxon>
        <taxon>Basidiomycota</taxon>
        <taxon>Agaricomycotina</taxon>
        <taxon>Agaricomycetes</taxon>
        <taxon>Agaricomycetidae</taxon>
        <taxon>Agaricales</taxon>
        <taxon>Marasmiineae</taxon>
        <taxon>Physalacriaceae</taxon>
        <taxon>Cylindrobasidium</taxon>
    </lineage>
</organism>
<proteinExistence type="predicted"/>
<sequence>MHWEAEKQHPAEVLADYSGKDRDIKTRDCAFERRKGWLDQEIAAREAAMLKLPGITGPTLDFDAACENLDLVRKYVDDARKWLDGISKQTKELEKLQDNAGQEMLDPSASGKIAPLKLRALPQEFSMKLILRHLEAYETKIGEIQNFVEELASDPEEMFERVDERCGALAKLARRLEGELQQRPEEKRIDAMEKAFAYARDVLEQVKQNITIAETNVEKAKAQQEKSLKVKAIVCSILLTFEYC</sequence>
<gene>
    <name evidence="1" type="ORF">CYLTODRAFT_93442</name>
</gene>
<reference evidence="1 2" key="1">
    <citation type="journal article" date="2015" name="Fungal Genet. Biol.">
        <title>Evolution of novel wood decay mechanisms in Agaricales revealed by the genome sequences of Fistulina hepatica and Cylindrobasidium torrendii.</title>
        <authorList>
            <person name="Floudas D."/>
            <person name="Held B.W."/>
            <person name="Riley R."/>
            <person name="Nagy L.G."/>
            <person name="Koehler G."/>
            <person name="Ransdell A.S."/>
            <person name="Younus H."/>
            <person name="Chow J."/>
            <person name="Chiniquy J."/>
            <person name="Lipzen A."/>
            <person name="Tritt A."/>
            <person name="Sun H."/>
            <person name="Haridas S."/>
            <person name="LaButti K."/>
            <person name="Ohm R.A."/>
            <person name="Kues U."/>
            <person name="Blanchette R.A."/>
            <person name="Grigoriev I.V."/>
            <person name="Minto R.E."/>
            <person name="Hibbett D.S."/>
        </authorList>
    </citation>
    <scope>NUCLEOTIDE SEQUENCE [LARGE SCALE GENOMIC DNA]</scope>
    <source>
        <strain evidence="1 2">FP15055 ss-10</strain>
    </source>
</reference>
<dbReference type="EMBL" id="KN880432">
    <property type="protein sequence ID" value="KIY74109.1"/>
    <property type="molecule type" value="Genomic_DNA"/>
</dbReference>